<organism evidence="2 3">
    <name type="scientific">Nocardioides lentus</name>
    <dbReference type="NCBI Taxonomy" id="338077"/>
    <lineage>
        <taxon>Bacteria</taxon>
        <taxon>Bacillati</taxon>
        <taxon>Actinomycetota</taxon>
        <taxon>Actinomycetes</taxon>
        <taxon>Propionibacteriales</taxon>
        <taxon>Nocardioidaceae</taxon>
        <taxon>Nocardioides</taxon>
    </lineage>
</organism>
<sequence>MTETPHLRDELDALGVRRGERVTLVQLSTKFCAPCRATRTTLAGVAELVPGVVHVEVDAEEHLALSRRVGLEVTPTTLVLDGAGVEVSRAAGVPRREQVLGLLSQIVDDVST</sequence>
<evidence type="ECO:0000313" key="2">
    <source>
        <dbReference type="EMBL" id="GAA1915727.1"/>
    </source>
</evidence>
<dbReference type="CDD" id="cd02947">
    <property type="entry name" value="TRX_family"/>
    <property type="match status" value="1"/>
</dbReference>
<evidence type="ECO:0000313" key="3">
    <source>
        <dbReference type="Proteomes" id="UP001501612"/>
    </source>
</evidence>
<feature type="domain" description="Thioredoxin" evidence="1">
    <location>
        <begin position="18"/>
        <end position="97"/>
    </location>
</feature>
<protein>
    <submittedName>
        <fullName evidence="2">Thioredoxin family protein</fullName>
    </submittedName>
</protein>
<dbReference type="Proteomes" id="UP001501612">
    <property type="component" value="Unassembled WGS sequence"/>
</dbReference>
<dbReference type="Gene3D" id="3.40.30.10">
    <property type="entry name" value="Glutaredoxin"/>
    <property type="match status" value="1"/>
</dbReference>
<gene>
    <name evidence="2" type="ORF">GCM10009737_16450</name>
</gene>
<evidence type="ECO:0000259" key="1">
    <source>
        <dbReference type="Pfam" id="PF00085"/>
    </source>
</evidence>
<dbReference type="InterPro" id="IPR036249">
    <property type="entry name" value="Thioredoxin-like_sf"/>
</dbReference>
<keyword evidence="3" id="KW-1185">Reference proteome</keyword>
<comment type="caution">
    <text evidence="2">The sequence shown here is derived from an EMBL/GenBank/DDBJ whole genome shotgun (WGS) entry which is preliminary data.</text>
</comment>
<dbReference type="SUPFAM" id="SSF52833">
    <property type="entry name" value="Thioredoxin-like"/>
    <property type="match status" value="1"/>
</dbReference>
<dbReference type="RefSeq" id="WP_344006003.1">
    <property type="nucleotide sequence ID" value="NZ_BAAAMY010000004.1"/>
</dbReference>
<dbReference type="Pfam" id="PF00085">
    <property type="entry name" value="Thioredoxin"/>
    <property type="match status" value="1"/>
</dbReference>
<proteinExistence type="predicted"/>
<accession>A0ABP5AN31</accession>
<dbReference type="EMBL" id="BAAAMY010000004">
    <property type="protein sequence ID" value="GAA1915727.1"/>
    <property type="molecule type" value="Genomic_DNA"/>
</dbReference>
<reference evidence="3" key="1">
    <citation type="journal article" date="2019" name="Int. J. Syst. Evol. Microbiol.">
        <title>The Global Catalogue of Microorganisms (GCM) 10K type strain sequencing project: providing services to taxonomists for standard genome sequencing and annotation.</title>
        <authorList>
            <consortium name="The Broad Institute Genomics Platform"/>
            <consortium name="The Broad Institute Genome Sequencing Center for Infectious Disease"/>
            <person name="Wu L."/>
            <person name="Ma J."/>
        </authorList>
    </citation>
    <scope>NUCLEOTIDE SEQUENCE [LARGE SCALE GENOMIC DNA]</scope>
    <source>
        <strain evidence="3">JCM 14046</strain>
    </source>
</reference>
<dbReference type="InterPro" id="IPR013766">
    <property type="entry name" value="Thioredoxin_domain"/>
</dbReference>
<name>A0ABP5AN31_9ACTN</name>